<dbReference type="HOGENOM" id="CLU_2950116_0_0_9"/>
<evidence type="ECO:0000313" key="2">
    <source>
        <dbReference type="Proteomes" id="UP000016511"/>
    </source>
</evidence>
<dbReference type="AlphaFoldDB" id="U1XBF8"/>
<dbReference type="STRING" id="649747.HMPREF0083_00031"/>
<sequence>MSLYFPMDFDMRLAENESKQSLTNVDLPNDVKQTPTVTRVTTNSFPILSYSLKGVDYPV</sequence>
<protein>
    <submittedName>
        <fullName evidence="1">Uncharacterized protein</fullName>
    </submittedName>
</protein>
<reference evidence="1 2" key="1">
    <citation type="submission" date="2013-08" db="EMBL/GenBank/DDBJ databases">
        <authorList>
            <person name="Weinstock G."/>
            <person name="Sodergren E."/>
            <person name="Wylie T."/>
            <person name="Fulton L."/>
            <person name="Fulton R."/>
            <person name="Fronick C."/>
            <person name="O'Laughlin M."/>
            <person name="Godfrey J."/>
            <person name="Miner T."/>
            <person name="Herter B."/>
            <person name="Appelbaum E."/>
            <person name="Cordes M."/>
            <person name="Lek S."/>
            <person name="Wollam A."/>
            <person name="Pepin K.H."/>
            <person name="Palsikar V.B."/>
            <person name="Mitreva M."/>
            <person name="Wilson R.K."/>
        </authorList>
    </citation>
    <scope>NUCLEOTIDE SEQUENCE [LARGE SCALE GENOMIC DNA]</scope>
    <source>
        <strain evidence="1 2">ATCC 12856</strain>
    </source>
</reference>
<comment type="caution">
    <text evidence="1">The sequence shown here is derived from an EMBL/GenBank/DDBJ whole genome shotgun (WGS) entry which is preliminary data.</text>
</comment>
<accession>U1XBF8</accession>
<keyword evidence="2" id="KW-1185">Reference proteome</keyword>
<organism evidence="1 2">
    <name type="scientific">Aneurinibacillus aneurinilyticus ATCC 12856</name>
    <dbReference type="NCBI Taxonomy" id="649747"/>
    <lineage>
        <taxon>Bacteria</taxon>
        <taxon>Bacillati</taxon>
        <taxon>Bacillota</taxon>
        <taxon>Bacilli</taxon>
        <taxon>Bacillales</taxon>
        <taxon>Paenibacillaceae</taxon>
        <taxon>Aneurinibacillus group</taxon>
        <taxon>Aneurinibacillus</taxon>
    </lineage>
</organism>
<name>U1XBF8_ANEAE</name>
<gene>
    <name evidence="1" type="ORF">HMPREF0083_00031</name>
</gene>
<evidence type="ECO:0000313" key="1">
    <source>
        <dbReference type="EMBL" id="ERI11883.1"/>
    </source>
</evidence>
<dbReference type="Proteomes" id="UP000016511">
    <property type="component" value="Unassembled WGS sequence"/>
</dbReference>
<dbReference type="EMBL" id="AWSJ01000002">
    <property type="protein sequence ID" value="ERI11883.1"/>
    <property type="molecule type" value="Genomic_DNA"/>
</dbReference>
<proteinExistence type="predicted"/>
<dbReference type="PATRIC" id="fig|649747.3.peg.28"/>